<dbReference type="PANTHER" id="PTHR11904:SF9">
    <property type="entry name" value="PURINE NUCLEOSIDE PHOSPHORYLASE-RELATED"/>
    <property type="match status" value="1"/>
</dbReference>
<dbReference type="CDD" id="cd09009">
    <property type="entry name" value="PNP-EcPNPII_like"/>
    <property type="match status" value="1"/>
</dbReference>
<evidence type="ECO:0000313" key="9">
    <source>
        <dbReference type="Proteomes" id="UP000316426"/>
    </source>
</evidence>
<dbReference type="AlphaFoldDB" id="A0A518K734"/>
<feature type="binding site" evidence="6">
    <location>
        <position position="197"/>
    </location>
    <ligand>
        <name>a purine D-ribonucleoside</name>
        <dbReference type="ChEBI" id="CHEBI:142355"/>
    </ligand>
</feature>
<organism evidence="8 9">
    <name type="scientific">Botrimarina mediterranea</name>
    <dbReference type="NCBI Taxonomy" id="2528022"/>
    <lineage>
        <taxon>Bacteria</taxon>
        <taxon>Pseudomonadati</taxon>
        <taxon>Planctomycetota</taxon>
        <taxon>Planctomycetia</taxon>
        <taxon>Pirellulales</taxon>
        <taxon>Lacipirellulaceae</taxon>
        <taxon>Botrimarina</taxon>
    </lineage>
</organism>
<evidence type="ECO:0000256" key="2">
    <source>
        <dbReference type="ARBA" id="ARBA00006751"/>
    </source>
</evidence>
<evidence type="ECO:0000259" key="7">
    <source>
        <dbReference type="Pfam" id="PF01048"/>
    </source>
</evidence>
<keyword evidence="3 5" id="KW-0328">Glycosyltransferase</keyword>
<protein>
    <recommendedName>
        <fullName evidence="5">Purine nucleoside phosphorylase</fullName>
        <ecNumber evidence="5">2.4.2.1</ecNumber>
    </recommendedName>
    <alternativeName>
        <fullName evidence="5">Inosine-guanosine phosphorylase</fullName>
    </alternativeName>
</protein>
<feature type="binding site" evidence="6">
    <location>
        <position position="239"/>
    </location>
    <ligand>
        <name>a purine D-ribonucleoside</name>
        <dbReference type="ChEBI" id="CHEBI:142355"/>
    </ligand>
</feature>
<keyword evidence="4 5" id="KW-0808">Transferase</keyword>
<feature type="binding site" evidence="6">
    <location>
        <position position="32"/>
    </location>
    <ligand>
        <name>phosphate</name>
        <dbReference type="ChEBI" id="CHEBI:43474"/>
    </ligand>
</feature>
<comment type="pathway">
    <text evidence="1 5">Purine metabolism; purine nucleoside salvage.</text>
</comment>
<dbReference type="EC" id="2.4.2.1" evidence="5"/>
<dbReference type="KEGG" id="bmei:Spa11_18100"/>
<evidence type="ECO:0000256" key="1">
    <source>
        <dbReference type="ARBA" id="ARBA00005058"/>
    </source>
</evidence>
<dbReference type="Pfam" id="PF01048">
    <property type="entry name" value="PNP_UDP_1"/>
    <property type="match status" value="1"/>
</dbReference>
<feature type="binding site" evidence="6">
    <location>
        <position position="216"/>
    </location>
    <ligand>
        <name>phosphate</name>
        <dbReference type="ChEBI" id="CHEBI:43474"/>
    </ligand>
</feature>
<dbReference type="InterPro" id="IPR011268">
    <property type="entry name" value="Purine_phosphorylase"/>
</dbReference>
<proteinExistence type="inferred from homology"/>
<sequence length="276" mass="29172">MEGLADQIDAAADAICSAARGLAAKVGVILGSGLGALADRIDDATAIPYADLPHFPRSTAAGHAGKLIVGTLRDTGRQVVALQGRFHLYEGWTAQQAAFPVWVLKRLGIETLVVSNAAGGLNPSYEVGDVMLIDDHINFMFKNPLTGVNDDRLGPRFPDMSAPYDRALIELAESVARRAGFFCPRGVYVGMLGPTYETRAEYRMARRLGGDAAGMSTVPEVIAAQHCGVRVLGLSTITNACSPDQLSETSHEEVVTAAASAGKKLRAIVEAVVLLK</sequence>
<dbReference type="EMBL" id="CP036349">
    <property type="protein sequence ID" value="QDV73612.1"/>
    <property type="molecule type" value="Genomic_DNA"/>
</dbReference>
<dbReference type="GO" id="GO:0005737">
    <property type="term" value="C:cytoplasm"/>
    <property type="evidence" value="ECO:0007669"/>
    <property type="project" value="TreeGrafter"/>
</dbReference>
<accession>A0A518K734</accession>
<evidence type="ECO:0000256" key="5">
    <source>
        <dbReference type="PIRNR" id="PIRNR000477"/>
    </source>
</evidence>
<dbReference type="NCBIfam" id="TIGR01700">
    <property type="entry name" value="PNPH"/>
    <property type="match status" value="1"/>
</dbReference>
<dbReference type="Gene3D" id="3.40.50.1580">
    <property type="entry name" value="Nucleoside phosphorylase domain"/>
    <property type="match status" value="1"/>
</dbReference>
<evidence type="ECO:0000256" key="6">
    <source>
        <dbReference type="PIRSR" id="PIRSR000477-2"/>
    </source>
</evidence>
<evidence type="ECO:0000256" key="4">
    <source>
        <dbReference type="ARBA" id="ARBA00022679"/>
    </source>
</evidence>
<comment type="similarity">
    <text evidence="2 5">Belongs to the PNP/MTAP phosphorylase family.</text>
</comment>
<dbReference type="NCBIfam" id="NF006054">
    <property type="entry name" value="PRK08202.1"/>
    <property type="match status" value="1"/>
</dbReference>
<evidence type="ECO:0000313" key="8">
    <source>
        <dbReference type="EMBL" id="QDV73612.1"/>
    </source>
</evidence>
<feature type="binding site" evidence="6">
    <location>
        <position position="117"/>
    </location>
    <ligand>
        <name>phosphate</name>
        <dbReference type="ChEBI" id="CHEBI:43474"/>
    </ligand>
</feature>
<evidence type="ECO:0000256" key="3">
    <source>
        <dbReference type="ARBA" id="ARBA00022676"/>
    </source>
</evidence>
<dbReference type="Proteomes" id="UP000316426">
    <property type="component" value="Chromosome"/>
</dbReference>
<dbReference type="NCBIfam" id="TIGR01697">
    <property type="entry name" value="PNPH-PUNA-XAPA"/>
    <property type="match status" value="1"/>
</dbReference>
<reference evidence="8 9" key="1">
    <citation type="submission" date="2019-02" db="EMBL/GenBank/DDBJ databases">
        <title>Deep-cultivation of Planctomycetes and their phenomic and genomic characterization uncovers novel biology.</title>
        <authorList>
            <person name="Wiegand S."/>
            <person name="Jogler M."/>
            <person name="Boedeker C."/>
            <person name="Pinto D."/>
            <person name="Vollmers J."/>
            <person name="Rivas-Marin E."/>
            <person name="Kohn T."/>
            <person name="Peeters S.H."/>
            <person name="Heuer A."/>
            <person name="Rast P."/>
            <person name="Oberbeckmann S."/>
            <person name="Bunk B."/>
            <person name="Jeske O."/>
            <person name="Meyerdierks A."/>
            <person name="Storesund J.E."/>
            <person name="Kallscheuer N."/>
            <person name="Luecker S."/>
            <person name="Lage O.M."/>
            <person name="Pohl T."/>
            <person name="Merkel B.J."/>
            <person name="Hornburger P."/>
            <person name="Mueller R.-W."/>
            <person name="Bruemmer F."/>
            <person name="Labrenz M."/>
            <person name="Spormann A.M."/>
            <person name="Op den Camp H."/>
            <person name="Overmann J."/>
            <person name="Amann R."/>
            <person name="Jetten M.S.M."/>
            <person name="Mascher T."/>
            <person name="Medema M.H."/>
            <person name="Devos D.P."/>
            <person name="Kaster A.-K."/>
            <person name="Ovreas L."/>
            <person name="Rohde M."/>
            <person name="Galperin M.Y."/>
            <person name="Jogler C."/>
        </authorList>
    </citation>
    <scope>NUCLEOTIDE SEQUENCE [LARGE SCALE GENOMIC DNA]</scope>
    <source>
        <strain evidence="8 9">Spa11</strain>
    </source>
</reference>
<comment type="function">
    <text evidence="5">The purine nucleoside phosphorylases catalyze the phosphorolytic breakdown of the N-glycosidic bond in the beta-(deoxy)ribonucleoside molecules, with the formation of the corresponding free purine bases and pentose-1-phosphate.</text>
</comment>
<dbReference type="RefSeq" id="WP_145110908.1">
    <property type="nucleotide sequence ID" value="NZ_CP036349.1"/>
</dbReference>
<dbReference type="InterPro" id="IPR035994">
    <property type="entry name" value="Nucleoside_phosphorylase_sf"/>
</dbReference>
<feature type="binding site" evidence="6">
    <location>
        <begin position="85"/>
        <end position="87"/>
    </location>
    <ligand>
        <name>phosphate</name>
        <dbReference type="ChEBI" id="CHEBI:43474"/>
    </ligand>
</feature>
<dbReference type="GO" id="GO:0004731">
    <property type="term" value="F:purine-nucleoside phosphorylase activity"/>
    <property type="evidence" value="ECO:0007669"/>
    <property type="project" value="UniProtKB-EC"/>
</dbReference>
<dbReference type="SUPFAM" id="SSF53167">
    <property type="entry name" value="Purine and uridine phosphorylases"/>
    <property type="match status" value="1"/>
</dbReference>
<feature type="binding site" evidence="6">
    <location>
        <position position="63"/>
    </location>
    <ligand>
        <name>phosphate</name>
        <dbReference type="ChEBI" id="CHEBI:43474"/>
    </ligand>
</feature>
<dbReference type="GO" id="GO:0009116">
    <property type="term" value="P:nucleoside metabolic process"/>
    <property type="evidence" value="ECO:0007669"/>
    <property type="project" value="InterPro"/>
</dbReference>
<dbReference type="PANTHER" id="PTHR11904">
    <property type="entry name" value="METHYLTHIOADENOSINE/PURINE NUCLEOSIDE PHOSPHORYLASE"/>
    <property type="match status" value="1"/>
</dbReference>
<gene>
    <name evidence="8" type="primary">punA_1</name>
    <name evidence="8" type="ORF">Spa11_18100</name>
</gene>
<dbReference type="InterPro" id="IPR011270">
    <property type="entry name" value="Pur_Nuc_Pase_Ino/Guo-sp"/>
</dbReference>
<dbReference type="InterPro" id="IPR000845">
    <property type="entry name" value="Nucleoside_phosphorylase_d"/>
</dbReference>
<dbReference type="PIRSF" id="PIRSF000477">
    <property type="entry name" value="PurNPase"/>
    <property type="match status" value="1"/>
</dbReference>
<keyword evidence="9" id="KW-1185">Reference proteome</keyword>
<dbReference type="UniPathway" id="UPA00606"/>
<feature type="domain" description="Nucleoside phosphorylase" evidence="7">
    <location>
        <begin position="25"/>
        <end position="273"/>
    </location>
</feature>
<name>A0A518K734_9BACT</name>